<keyword evidence="6" id="KW-0472">Membrane</keyword>
<feature type="transmembrane region" description="Helical" evidence="6">
    <location>
        <begin position="45"/>
        <end position="66"/>
    </location>
</feature>
<dbReference type="InterPro" id="IPR013783">
    <property type="entry name" value="Ig-like_fold"/>
</dbReference>
<feature type="domain" description="HYDIN/VesB/CFA65-like Ig-like" evidence="7">
    <location>
        <begin position="97"/>
        <end position="201"/>
    </location>
</feature>
<dbReference type="InterPro" id="IPR053879">
    <property type="entry name" value="HYDIN_VesB_CFA65-like_Ig"/>
</dbReference>
<reference evidence="8 9" key="1">
    <citation type="journal article" date="2016" name="Nat. Commun.">
        <title>Thousands of microbial genomes shed light on interconnected biogeochemical processes in an aquifer system.</title>
        <authorList>
            <person name="Anantharaman K."/>
            <person name="Brown C.T."/>
            <person name="Hug L.A."/>
            <person name="Sharon I."/>
            <person name="Castelle C.J."/>
            <person name="Probst A.J."/>
            <person name="Thomas B.C."/>
            <person name="Singh A."/>
            <person name="Wilkins M.J."/>
            <person name="Karaoz U."/>
            <person name="Brodie E.L."/>
            <person name="Williams K.H."/>
            <person name="Hubbard S.S."/>
            <person name="Banfield J.F."/>
        </authorList>
    </citation>
    <scope>NUCLEOTIDE SEQUENCE [LARGE SCALE GENOMIC DNA]</scope>
</reference>
<dbReference type="Pfam" id="PF22544">
    <property type="entry name" value="HYDIN_VesB_CFA65-like_Ig"/>
    <property type="match status" value="1"/>
</dbReference>
<keyword evidence="6" id="KW-0812">Transmembrane</keyword>
<accession>A0A1F6B267</accession>
<organism evidence="8 9">
    <name type="scientific">Candidatus Gottesmanbacteria bacterium RIFCSPLOWO2_02_FULL_38_8</name>
    <dbReference type="NCBI Taxonomy" id="1798397"/>
    <lineage>
        <taxon>Bacteria</taxon>
        <taxon>Candidatus Gottesmaniibacteriota</taxon>
    </lineage>
</organism>
<evidence type="ECO:0000256" key="3">
    <source>
        <dbReference type="ARBA" id="ARBA00022490"/>
    </source>
</evidence>
<keyword evidence="4" id="KW-0969">Cilium</keyword>
<keyword evidence="5" id="KW-0966">Cell projection</keyword>
<evidence type="ECO:0000313" key="8">
    <source>
        <dbReference type="EMBL" id="OGG31019.1"/>
    </source>
</evidence>
<evidence type="ECO:0000256" key="5">
    <source>
        <dbReference type="ARBA" id="ARBA00023273"/>
    </source>
</evidence>
<sequence length="208" mass="22572">MFRCLYSSQNLNNSPVKIAVKGGINMKYHYPESSAKTGRFSTDKIILAIIGGLTVIALVVIVLFSANEQKQAKGSNIVSYTVNDPDKPQASVASVFSDLGNMKVKDEKSADFVIENSGNKPLQLFKVSSSCDCTVGIVTIDGQVSPEFGMHSTNNWSGEIQPGKKATLSVIYRPYIMPVSGPVTREVYVSTNDPENKLLTFTVKAIVQ</sequence>
<name>A0A1F6B267_9BACT</name>
<gene>
    <name evidence="8" type="ORF">A3I51_05925</name>
</gene>
<evidence type="ECO:0000313" key="9">
    <source>
        <dbReference type="Proteomes" id="UP000179209"/>
    </source>
</evidence>
<evidence type="ECO:0000256" key="1">
    <source>
        <dbReference type="ARBA" id="ARBA00004138"/>
    </source>
</evidence>
<evidence type="ECO:0000259" key="7">
    <source>
        <dbReference type="Pfam" id="PF22544"/>
    </source>
</evidence>
<evidence type="ECO:0000256" key="4">
    <source>
        <dbReference type="ARBA" id="ARBA00023069"/>
    </source>
</evidence>
<dbReference type="EMBL" id="MFKA01000085">
    <property type="protein sequence ID" value="OGG31019.1"/>
    <property type="molecule type" value="Genomic_DNA"/>
</dbReference>
<keyword evidence="3" id="KW-0963">Cytoplasm</keyword>
<comment type="subcellular location">
    <subcellularLocation>
        <location evidence="1">Cell projection</location>
        <location evidence="1">Cilium</location>
    </subcellularLocation>
    <subcellularLocation>
        <location evidence="2">Cytoplasm</location>
    </subcellularLocation>
</comment>
<evidence type="ECO:0000256" key="6">
    <source>
        <dbReference type="SAM" id="Phobius"/>
    </source>
</evidence>
<evidence type="ECO:0000256" key="2">
    <source>
        <dbReference type="ARBA" id="ARBA00004496"/>
    </source>
</evidence>
<protein>
    <recommendedName>
        <fullName evidence="7">HYDIN/VesB/CFA65-like Ig-like domain-containing protein</fullName>
    </recommendedName>
</protein>
<dbReference type="AlphaFoldDB" id="A0A1F6B267"/>
<dbReference type="Gene3D" id="2.60.40.10">
    <property type="entry name" value="Immunoglobulins"/>
    <property type="match status" value="1"/>
</dbReference>
<keyword evidence="6" id="KW-1133">Transmembrane helix</keyword>
<proteinExistence type="predicted"/>
<comment type="caution">
    <text evidence="8">The sequence shown here is derived from an EMBL/GenBank/DDBJ whole genome shotgun (WGS) entry which is preliminary data.</text>
</comment>
<dbReference type="Proteomes" id="UP000179209">
    <property type="component" value="Unassembled WGS sequence"/>
</dbReference>